<reference evidence="3" key="1">
    <citation type="submission" date="2023-10" db="EMBL/GenBank/DDBJ databases">
        <authorList>
            <person name="Hackl T."/>
        </authorList>
    </citation>
    <scope>NUCLEOTIDE SEQUENCE</scope>
</reference>
<evidence type="ECO:0000256" key="2">
    <source>
        <dbReference type="SAM" id="Phobius"/>
    </source>
</evidence>
<keyword evidence="2" id="KW-0472">Membrane</keyword>
<feature type="transmembrane region" description="Helical" evidence="2">
    <location>
        <begin position="184"/>
        <end position="205"/>
    </location>
</feature>
<protein>
    <submittedName>
        <fullName evidence="3">Uu.00g117040.m01.CDS01</fullName>
    </submittedName>
</protein>
<keyword evidence="4" id="KW-1185">Reference proteome</keyword>
<name>A0AAI8VG63_9PEZI</name>
<keyword evidence="2" id="KW-1133">Transmembrane helix</keyword>
<feature type="transmembrane region" description="Helical" evidence="2">
    <location>
        <begin position="58"/>
        <end position="85"/>
    </location>
</feature>
<keyword evidence="2" id="KW-0812">Transmembrane</keyword>
<comment type="caution">
    <text evidence="3">The sequence shown here is derived from an EMBL/GenBank/DDBJ whole genome shotgun (WGS) entry which is preliminary data.</text>
</comment>
<gene>
    <name evidence="3" type="ORF">KHLLAP_LOCUS4778</name>
</gene>
<sequence length="769" mass="84605">MAFEKQATFIRGGPICGIGPGLGPPGIQQPTQWDIPSSSPTETGFSESQRQRNLKSSLTLFGLFIIFVGIVIELVVLGFFLFLWIGHGSSSDGRHGSPFWRTIMLRGWFEQTITILCVVLQVLVAAQSTICTSLVAALLLEGFKVPFKDVAHFSIMRAVNGGPLSVVTHLFAWTRYSFRSWPSFLIMILLLETLVVQFSSTILLVDEGTGSVLSWQTHPQVPVVETQSSLIAYAEYWHTPFTDGYPSFAESRIGDQRSDEGLDDTGTIQRAILPFNGDDRKRLRQYQGPMAVQTSRTTCVRPTFINATFLGDNGMMTKGEQWRPWISANLTIPPELYDNGIITGSPCKDSNSSCSSFPIGCELPGWGSSSGLETTGPSMNGPQVSTAICMINGTNQVDNGNVYKPETVIMSLVLNATGYTRDIRHYIGEGLPEPTSTDEWTSYQLGNSSFDVTMCLTTLNVTIQHAYAESSVDLKEPSMSLNTKTAQWQYGDVLAQMGVTNASNEDRGIMTLVNSTQYTKTELQDIYNNSAYFSADVDINYYVNDFTYLLVAGLTNLPAFQGSETEKYPTNYTIATCLDCTILLNALLPNEYYKVLFNGIVNTTGHAAAAIDSTLTWIVQNQYYKALPSFDFGDGATATFSKQASVPVRFAGFATIVALMLIHIASVLAIVALFWRRARFSIVGNAWHTIAQLLSPETQDMLHGATELTDDEFMQQLKTRGLGRVDSGLERWESHGTNRVTVARKPSVAQGLGATVEEDMGGDHPELRW</sequence>
<dbReference type="AlphaFoldDB" id="A0AAI8VG63"/>
<accession>A0AAI8VG63</accession>
<feature type="region of interest" description="Disordered" evidence="1">
    <location>
        <begin position="29"/>
        <end position="48"/>
    </location>
</feature>
<organism evidence="3 4">
    <name type="scientific">Anthostomella pinea</name>
    <dbReference type="NCBI Taxonomy" id="933095"/>
    <lineage>
        <taxon>Eukaryota</taxon>
        <taxon>Fungi</taxon>
        <taxon>Dikarya</taxon>
        <taxon>Ascomycota</taxon>
        <taxon>Pezizomycotina</taxon>
        <taxon>Sordariomycetes</taxon>
        <taxon>Xylariomycetidae</taxon>
        <taxon>Xylariales</taxon>
        <taxon>Xylariaceae</taxon>
        <taxon>Anthostomella</taxon>
    </lineage>
</organism>
<proteinExistence type="predicted"/>
<evidence type="ECO:0000313" key="4">
    <source>
        <dbReference type="Proteomes" id="UP001295740"/>
    </source>
</evidence>
<evidence type="ECO:0000256" key="1">
    <source>
        <dbReference type="SAM" id="MobiDB-lite"/>
    </source>
</evidence>
<feature type="transmembrane region" description="Helical" evidence="2">
    <location>
        <begin position="113"/>
        <end position="140"/>
    </location>
</feature>
<evidence type="ECO:0000313" key="3">
    <source>
        <dbReference type="EMBL" id="CAJ2504310.1"/>
    </source>
</evidence>
<dbReference type="EMBL" id="CAUWAG010000006">
    <property type="protein sequence ID" value="CAJ2504310.1"/>
    <property type="molecule type" value="Genomic_DNA"/>
</dbReference>
<dbReference type="Proteomes" id="UP001295740">
    <property type="component" value="Unassembled WGS sequence"/>
</dbReference>
<feature type="transmembrane region" description="Helical" evidence="2">
    <location>
        <begin position="650"/>
        <end position="675"/>
    </location>
</feature>